<dbReference type="InterPro" id="IPR013128">
    <property type="entry name" value="Peptidase_C1A"/>
</dbReference>
<dbReference type="EMBL" id="AP019300">
    <property type="protein sequence ID" value="BBH00981.1"/>
    <property type="molecule type" value="Genomic_DNA"/>
</dbReference>
<name>A0A4Y1R9V6_PRUDU</name>
<dbReference type="SUPFAM" id="SSF54001">
    <property type="entry name" value="Cysteine proteinases"/>
    <property type="match status" value="1"/>
</dbReference>
<comment type="similarity">
    <text evidence="1">Belongs to the peptidase C1 family.</text>
</comment>
<evidence type="ECO:0000256" key="5">
    <source>
        <dbReference type="ARBA" id="ARBA00023157"/>
    </source>
</evidence>
<dbReference type="PROSITE" id="PS00139">
    <property type="entry name" value="THIOL_PROTEASE_CYS"/>
    <property type="match status" value="1"/>
</dbReference>
<keyword evidence="3" id="KW-0378">Hydrolase</keyword>
<dbReference type="GO" id="GO:0006508">
    <property type="term" value="P:proteolysis"/>
    <property type="evidence" value="ECO:0007669"/>
    <property type="project" value="UniProtKB-KW"/>
</dbReference>
<protein>
    <submittedName>
        <fullName evidence="7">Cysteine proteinases superfamily protein</fullName>
    </submittedName>
</protein>
<feature type="non-terminal residue" evidence="7">
    <location>
        <position position="1"/>
    </location>
</feature>
<dbReference type="InterPro" id="IPR000169">
    <property type="entry name" value="Pept_cys_AS"/>
</dbReference>
<dbReference type="InterPro" id="IPR000668">
    <property type="entry name" value="Peptidase_C1A_C"/>
</dbReference>
<keyword evidence="2" id="KW-0645">Protease</keyword>
<proteinExistence type="inferred from homology"/>
<sequence>LFFSFWPFAALKRRLAKFMMRKPCWRDMKTGWLNLDLSTNKDSFNKHMGQNLTLSLNEFADLTNEEFREIPTSFGYGNVTDAPPSVDWREKGAVTPIKDQGKCGCCWEFSVVAATERVNQLRNGNLIPPSEQELVDCDTAGQDHGCEGDLMEYAFQFIQHNKGLTTETNYPYQGVDGTSCNTQKAASQTVSINEYEDVPKNPSPTNQISVAIDASGSTFQFYSSGVFTGTCSTNLDHGVTAVDTGLVVMGLSIGWVNNSWGTGWGESGYVRMQRGIPAKEGLCGIAMEASYPTA</sequence>
<feature type="domain" description="Peptidase C1A papain C-terminal" evidence="6">
    <location>
        <begin position="82"/>
        <end position="293"/>
    </location>
</feature>
<dbReference type="GO" id="GO:0008234">
    <property type="term" value="F:cysteine-type peptidase activity"/>
    <property type="evidence" value="ECO:0007669"/>
    <property type="project" value="UniProtKB-KW"/>
</dbReference>
<evidence type="ECO:0000313" key="7">
    <source>
        <dbReference type="EMBL" id="BBH00981.1"/>
    </source>
</evidence>
<evidence type="ECO:0000256" key="2">
    <source>
        <dbReference type="ARBA" id="ARBA00022670"/>
    </source>
</evidence>
<keyword evidence="5" id="KW-1015">Disulfide bond</keyword>
<evidence type="ECO:0000259" key="6">
    <source>
        <dbReference type="SMART" id="SM00645"/>
    </source>
</evidence>
<evidence type="ECO:0000256" key="4">
    <source>
        <dbReference type="ARBA" id="ARBA00022807"/>
    </source>
</evidence>
<accession>A0A4Y1R9V6</accession>
<dbReference type="SMART" id="SM00645">
    <property type="entry name" value="Pept_C1"/>
    <property type="match status" value="1"/>
</dbReference>
<organism evidence="7">
    <name type="scientific">Prunus dulcis</name>
    <name type="common">Almond</name>
    <name type="synonym">Amygdalus dulcis</name>
    <dbReference type="NCBI Taxonomy" id="3755"/>
    <lineage>
        <taxon>Eukaryota</taxon>
        <taxon>Viridiplantae</taxon>
        <taxon>Streptophyta</taxon>
        <taxon>Embryophyta</taxon>
        <taxon>Tracheophyta</taxon>
        <taxon>Spermatophyta</taxon>
        <taxon>Magnoliopsida</taxon>
        <taxon>eudicotyledons</taxon>
        <taxon>Gunneridae</taxon>
        <taxon>Pentapetalae</taxon>
        <taxon>rosids</taxon>
        <taxon>fabids</taxon>
        <taxon>Rosales</taxon>
        <taxon>Rosaceae</taxon>
        <taxon>Amygdaloideae</taxon>
        <taxon>Amygdaleae</taxon>
        <taxon>Prunus</taxon>
    </lineage>
</organism>
<dbReference type="InterPro" id="IPR039417">
    <property type="entry name" value="Peptidase_C1A_papain-like"/>
</dbReference>
<keyword evidence="4" id="KW-0788">Thiol protease</keyword>
<dbReference type="Gene3D" id="3.90.70.10">
    <property type="entry name" value="Cysteine proteinases"/>
    <property type="match status" value="1"/>
</dbReference>
<dbReference type="PANTHER" id="PTHR12411">
    <property type="entry name" value="CYSTEINE PROTEASE FAMILY C1-RELATED"/>
    <property type="match status" value="1"/>
</dbReference>
<dbReference type="Pfam" id="PF00112">
    <property type="entry name" value="Peptidase_C1"/>
    <property type="match status" value="1"/>
</dbReference>
<evidence type="ECO:0000256" key="1">
    <source>
        <dbReference type="ARBA" id="ARBA00008455"/>
    </source>
</evidence>
<dbReference type="CDD" id="cd02248">
    <property type="entry name" value="Peptidase_C1A"/>
    <property type="match status" value="1"/>
</dbReference>
<evidence type="ECO:0000256" key="3">
    <source>
        <dbReference type="ARBA" id="ARBA00022801"/>
    </source>
</evidence>
<dbReference type="AlphaFoldDB" id="A0A4Y1R9V6"/>
<dbReference type="FunFam" id="3.90.70.10:FF:000332">
    <property type="entry name" value="Cathepsin L1"/>
    <property type="match status" value="1"/>
</dbReference>
<gene>
    <name evidence="7" type="ORF">Prudu_011111</name>
</gene>
<dbReference type="InterPro" id="IPR038765">
    <property type="entry name" value="Papain-like_cys_pep_sf"/>
</dbReference>
<reference evidence="7" key="1">
    <citation type="journal article" date="2019" name="Science">
        <title>Mutation of a bHLH transcription factor allowed almond domestication.</title>
        <authorList>
            <person name="Sanchez-Perez R."/>
            <person name="Pavan S."/>
            <person name="Mazzeo R."/>
            <person name="Moldovan C."/>
            <person name="Aiese Cigliano R."/>
            <person name="Del Cueto J."/>
            <person name="Ricciardi F."/>
            <person name="Lotti C."/>
            <person name="Ricciardi L."/>
            <person name="Dicenta F."/>
            <person name="Lopez-Marques R.L."/>
            <person name="Lindberg Moller B."/>
        </authorList>
    </citation>
    <scope>NUCLEOTIDE SEQUENCE</scope>
</reference>